<accession>A0A067LLT9</accession>
<dbReference type="InterPro" id="IPR044626">
    <property type="entry name" value="AOR-like"/>
</dbReference>
<dbReference type="Pfam" id="PF08240">
    <property type="entry name" value="ADH_N"/>
    <property type="match status" value="1"/>
</dbReference>
<keyword evidence="5" id="KW-1185">Reference proteome</keyword>
<dbReference type="Proteomes" id="UP000027138">
    <property type="component" value="Unassembled WGS sequence"/>
</dbReference>
<comment type="similarity">
    <text evidence="1">Belongs to the zinc-containing alcohol dehydrogenase family. Quinone oxidoreductase subfamily.</text>
</comment>
<dbReference type="PANTHER" id="PTHR44573">
    <property type="entry name" value="NADPH-DEPENDENT ALKENAL/ONE OXIDOREDUCTASE, CHLOROPLASTIC"/>
    <property type="match status" value="1"/>
</dbReference>
<name>A0A067LLT9_JATCU</name>
<dbReference type="Gene3D" id="3.90.180.10">
    <property type="entry name" value="Medium-chain alcohol dehydrogenases, catalytic domain"/>
    <property type="match status" value="1"/>
</dbReference>
<sequence>MAASILTKQKAWVYREHGNSVAYMLKLNTEIAVLEIREDQLLVKVVAAGLNPVHIKIMNQYYVLHGWFDGTDHPPLPPLPTIPGYDVAVVVVKVGNQVRKFKVGDEVYGNINELPLNHPKQFGSVAEYTAVEEKLLALKPKNLNFVEAAGLPLAIESAYQGLEQAGFPAGKSILILGGAGGVGTSQFRYSSSKACYLEHLE</sequence>
<dbReference type="STRING" id="180498.A0A067LLT9"/>
<dbReference type="InterPro" id="IPR011032">
    <property type="entry name" value="GroES-like_sf"/>
</dbReference>
<organism evidence="4 5">
    <name type="scientific">Jatropha curcas</name>
    <name type="common">Barbados nut</name>
    <dbReference type="NCBI Taxonomy" id="180498"/>
    <lineage>
        <taxon>Eukaryota</taxon>
        <taxon>Viridiplantae</taxon>
        <taxon>Streptophyta</taxon>
        <taxon>Embryophyta</taxon>
        <taxon>Tracheophyta</taxon>
        <taxon>Spermatophyta</taxon>
        <taxon>Magnoliopsida</taxon>
        <taxon>eudicotyledons</taxon>
        <taxon>Gunneridae</taxon>
        <taxon>Pentapetalae</taxon>
        <taxon>rosids</taxon>
        <taxon>fabids</taxon>
        <taxon>Malpighiales</taxon>
        <taxon>Euphorbiaceae</taxon>
        <taxon>Crotonoideae</taxon>
        <taxon>Jatropheae</taxon>
        <taxon>Jatropha</taxon>
    </lineage>
</organism>
<evidence type="ECO:0000313" key="5">
    <source>
        <dbReference type="Proteomes" id="UP000027138"/>
    </source>
</evidence>
<dbReference type="Gene3D" id="3.40.50.720">
    <property type="entry name" value="NAD(P)-binding Rossmann-like Domain"/>
    <property type="match status" value="1"/>
</dbReference>
<keyword evidence="2" id="KW-0560">Oxidoreductase</keyword>
<gene>
    <name evidence="4" type="ORF">JCGZ_09608</name>
</gene>
<dbReference type="SUPFAM" id="SSF50129">
    <property type="entry name" value="GroES-like"/>
    <property type="match status" value="1"/>
</dbReference>
<evidence type="ECO:0000313" key="4">
    <source>
        <dbReference type="EMBL" id="KDP45359.1"/>
    </source>
</evidence>
<protein>
    <recommendedName>
        <fullName evidence="3">Alcohol dehydrogenase-like N-terminal domain-containing protein</fullName>
    </recommendedName>
</protein>
<feature type="domain" description="Alcohol dehydrogenase-like N-terminal" evidence="3">
    <location>
        <begin position="38"/>
        <end position="140"/>
    </location>
</feature>
<proteinExistence type="inferred from homology"/>
<dbReference type="OrthoDB" id="1710250at2759"/>
<evidence type="ECO:0000256" key="1">
    <source>
        <dbReference type="ARBA" id="ARBA00010371"/>
    </source>
</evidence>
<evidence type="ECO:0000259" key="3">
    <source>
        <dbReference type="Pfam" id="PF08240"/>
    </source>
</evidence>
<reference evidence="4 5" key="1">
    <citation type="journal article" date="2014" name="PLoS ONE">
        <title>Global Analysis of Gene Expression Profiles in Physic Nut (Jatropha curcas L.) Seedlings Exposed to Salt Stress.</title>
        <authorList>
            <person name="Zhang L."/>
            <person name="Zhang C."/>
            <person name="Wu P."/>
            <person name="Chen Y."/>
            <person name="Li M."/>
            <person name="Jiang H."/>
            <person name="Wu G."/>
        </authorList>
    </citation>
    <scope>NUCLEOTIDE SEQUENCE [LARGE SCALE GENOMIC DNA]</scope>
    <source>
        <strain evidence="5">cv. GZQX0401</strain>
        <tissue evidence="4">Young leaves</tissue>
    </source>
</reference>
<evidence type="ECO:0000256" key="2">
    <source>
        <dbReference type="ARBA" id="ARBA00023002"/>
    </source>
</evidence>
<dbReference type="EMBL" id="KK914232">
    <property type="protein sequence ID" value="KDP45359.1"/>
    <property type="molecule type" value="Genomic_DNA"/>
</dbReference>
<dbReference type="AlphaFoldDB" id="A0A067LLT9"/>
<dbReference type="PANTHER" id="PTHR44573:SF3">
    <property type="entry name" value="CYTOSOLIC ALKENAL_ONE OXIDOREDUCTASE"/>
    <property type="match status" value="1"/>
</dbReference>
<dbReference type="InterPro" id="IPR013154">
    <property type="entry name" value="ADH-like_N"/>
</dbReference>
<dbReference type="GO" id="GO:0016628">
    <property type="term" value="F:oxidoreductase activity, acting on the CH-CH group of donors, NAD or NADP as acceptor"/>
    <property type="evidence" value="ECO:0007669"/>
    <property type="project" value="InterPro"/>
</dbReference>